<feature type="compositionally biased region" description="Low complexity" evidence="1">
    <location>
        <begin position="200"/>
        <end position="218"/>
    </location>
</feature>
<feature type="region of interest" description="Disordered" evidence="1">
    <location>
        <begin position="195"/>
        <end position="218"/>
    </location>
</feature>
<dbReference type="RefSeq" id="XP_018269673.1">
    <property type="nucleotide sequence ID" value="XM_018414633.1"/>
</dbReference>
<keyword evidence="3" id="KW-1185">Reference proteome</keyword>
<name>A0A0P9F1U6_RHOGW</name>
<feature type="compositionally biased region" description="Basic and acidic residues" evidence="1">
    <location>
        <begin position="82"/>
        <end position="93"/>
    </location>
</feature>
<dbReference type="EMBL" id="KQ474082">
    <property type="protein sequence ID" value="KPV73624.1"/>
    <property type="molecule type" value="Genomic_DNA"/>
</dbReference>
<evidence type="ECO:0000313" key="3">
    <source>
        <dbReference type="Proteomes" id="UP000053890"/>
    </source>
</evidence>
<feature type="region of interest" description="Disordered" evidence="1">
    <location>
        <begin position="1"/>
        <end position="106"/>
    </location>
</feature>
<protein>
    <submittedName>
        <fullName evidence="2">Uncharacterized protein</fullName>
    </submittedName>
</protein>
<sequence length="218" mass="22128">MLQLKTIHDARRHRALPSARLVAHSNSPLLAPRRAARDGAASGPGGGGCGAAARSCSGAARAGPGQGRAKLLKVAPPPTVEVEGHVRQEDGREVTSQPAAAFDGSDARVDEHAGPAAMADEAAGHAAAAPREEAVPLDDAPRRRPTRTISHDFELVLPGGSTVDGGVDTLAVCSPADEDEWEFLSLDQDDTVLAKPTLEAPSPASTAAGGARPPSTGA</sequence>
<gene>
    <name evidence="2" type="ORF">RHOBADRAFT_45585</name>
</gene>
<feature type="compositionally biased region" description="Basic and acidic residues" evidence="1">
    <location>
        <begin position="130"/>
        <end position="142"/>
    </location>
</feature>
<dbReference type="OrthoDB" id="10642585at2759"/>
<evidence type="ECO:0000313" key="2">
    <source>
        <dbReference type="EMBL" id="KPV73624.1"/>
    </source>
</evidence>
<organism evidence="2 3">
    <name type="scientific">Rhodotorula graminis (strain WP1)</name>
    <dbReference type="NCBI Taxonomy" id="578459"/>
    <lineage>
        <taxon>Eukaryota</taxon>
        <taxon>Fungi</taxon>
        <taxon>Dikarya</taxon>
        <taxon>Basidiomycota</taxon>
        <taxon>Pucciniomycotina</taxon>
        <taxon>Microbotryomycetes</taxon>
        <taxon>Sporidiobolales</taxon>
        <taxon>Sporidiobolaceae</taxon>
        <taxon>Rhodotorula</taxon>
    </lineage>
</organism>
<dbReference type="AlphaFoldDB" id="A0A0P9F1U6"/>
<reference evidence="2 3" key="1">
    <citation type="journal article" date="2015" name="Front. Microbiol.">
        <title>Genome sequence of the plant growth promoting endophytic yeast Rhodotorula graminis WP1.</title>
        <authorList>
            <person name="Firrincieli A."/>
            <person name="Otillar R."/>
            <person name="Salamov A."/>
            <person name="Schmutz J."/>
            <person name="Khan Z."/>
            <person name="Redman R.S."/>
            <person name="Fleck N.D."/>
            <person name="Lindquist E."/>
            <person name="Grigoriev I.V."/>
            <person name="Doty S.L."/>
        </authorList>
    </citation>
    <scope>NUCLEOTIDE SEQUENCE [LARGE SCALE GENOMIC DNA]</scope>
    <source>
        <strain evidence="2 3">WP1</strain>
    </source>
</reference>
<accession>A0A0P9F1U6</accession>
<proteinExistence type="predicted"/>
<dbReference type="Proteomes" id="UP000053890">
    <property type="component" value="Unassembled WGS sequence"/>
</dbReference>
<feature type="compositionally biased region" description="Low complexity" evidence="1">
    <location>
        <begin position="51"/>
        <end position="69"/>
    </location>
</feature>
<dbReference type="GeneID" id="28975081"/>
<feature type="region of interest" description="Disordered" evidence="1">
    <location>
        <begin position="121"/>
        <end position="144"/>
    </location>
</feature>
<evidence type="ECO:0000256" key="1">
    <source>
        <dbReference type="SAM" id="MobiDB-lite"/>
    </source>
</evidence>